<dbReference type="InterPro" id="IPR050679">
    <property type="entry name" value="Bact_HTH_transcr_reg"/>
</dbReference>
<reference evidence="5 6" key="1">
    <citation type="submission" date="2021-04" db="EMBL/GenBank/DDBJ databases">
        <authorList>
            <person name="Tang X."/>
            <person name="Zhou X."/>
            <person name="Chen X."/>
            <person name="Cernava T."/>
            <person name="Zhang C."/>
        </authorList>
    </citation>
    <scope>NUCLEOTIDE SEQUENCE [LARGE SCALE GENOMIC DNA]</scope>
    <source>
        <strain evidence="5 6">BH-SS-21</strain>
    </source>
</reference>
<dbReference type="PROSITE" id="PS50949">
    <property type="entry name" value="HTH_GNTR"/>
    <property type="match status" value="1"/>
</dbReference>
<keyword evidence="6" id="KW-1185">Reference proteome</keyword>
<protein>
    <submittedName>
        <fullName evidence="5">Winged helix-turn-helix transcriptional regulator</fullName>
    </submittedName>
</protein>
<dbReference type="GO" id="GO:0003677">
    <property type="term" value="F:DNA binding"/>
    <property type="evidence" value="ECO:0007669"/>
    <property type="project" value="UniProtKB-KW"/>
</dbReference>
<feature type="domain" description="HTH gntR-type" evidence="4">
    <location>
        <begin position="16"/>
        <end position="84"/>
    </location>
</feature>
<dbReference type="InterPro" id="IPR036388">
    <property type="entry name" value="WH-like_DNA-bd_sf"/>
</dbReference>
<dbReference type="EMBL" id="JAGPYQ010000001">
    <property type="protein sequence ID" value="MBQ0848382.1"/>
    <property type="molecule type" value="Genomic_DNA"/>
</dbReference>
<dbReference type="SUPFAM" id="SSF46785">
    <property type="entry name" value="Winged helix' DNA-binding domain"/>
    <property type="match status" value="1"/>
</dbReference>
<dbReference type="GO" id="GO:0003700">
    <property type="term" value="F:DNA-binding transcription factor activity"/>
    <property type="evidence" value="ECO:0007669"/>
    <property type="project" value="InterPro"/>
</dbReference>
<dbReference type="Pfam" id="PF00392">
    <property type="entry name" value="GntR"/>
    <property type="match status" value="1"/>
</dbReference>
<dbReference type="Proteomes" id="UP000677413">
    <property type="component" value="Unassembled WGS sequence"/>
</dbReference>
<gene>
    <name evidence="5" type="ORF">J8N05_09170</name>
</gene>
<dbReference type="PANTHER" id="PTHR44846">
    <property type="entry name" value="MANNOSYL-D-GLYCERATE TRANSPORT/METABOLISM SYSTEM REPRESSOR MNGR-RELATED"/>
    <property type="match status" value="1"/>
</dbReference>
<dbReference type="CDD" id="cd07377">
    <property type="entry name" value="WHTH_GntR"/>
    <property type="match status" value="1"/>
</dbReference>
<dbReference type="GO" id="GO:0045892">
    <property type="term" value="P:negative regulation of DNA-templated transcription"/>
    <property type="evidence" value="ECO:0007669"/>
    <property type="project" value="TreeGrafter"/>
</dbReference>
<dbReference type="PANTHER" id="PTHR44846:SF17">
    <property type="entry name" value="GNTR-FAMILY TRANSCRIPTIONAL REGULATOR"/>
    <property type="match status" value="1"/>
</dbReference>
<name>A0A941B5Z0_9ACTN</name>
<dbReference type="PRINTS" id="PR00035">
    <property type="entry name" value="HTHGNTR"/>
</dbReference>
<dbReference type="SMART" id="SM00345">
    <property type="entry name" value="HTH_GNTR"/>
    <property type="match status" value="1"/>
</dbReference>
<keyword evidence="1" id="KW-0805">Transcription regulation</keyword>
<evidence type="ECO:0000313" key="5">
    <source>
        <dbReference type="EMBL" id="MBQ0848382.1"/>
    </source>
</evidence>
<keyword evidence="3" id="KW-0804">Transcription</keyword>
<evidence type="ECO:0000256" key="2">
    <source>
        <dbReference type="ARBA" id="ARBA00023125"/>
    </source>
</evidence>
<evidence type="ECO:0000256" key="1">
    <source>
        <dbReference type="ARBA" id="ARBA00023015"/>
    </source>
</evidence>
<sequence length="93" mass="10166">MTPEAGQSPIDPTKIAYVYMQMADHIEARIRSGELSPGARLPGERDLAEEYGVAHLTARRATRELRERGLVVTLPAKGTFVAYPETTGDGQEP</sequence>
<dbReference type="RefSeq" id="WP_210881932.1">
    <property type="nucleotide sequence ID" value="NZ_JAGPYQ010000001.1"/>
</dbReference>
<evidence type="ECO:0000256" key="3">
    <source>
        <dbReference type="ARBA" id="ARBA00023163"/>
    </source>
</evidence>
<dbReference type="InterPro" id="IPR036390">
    <property type="entry name" value="WH_DNA-bd_sf"/>
</dbReference>
<evidence type="ECO:0000313" key="6">
    <source>
        <dbReference type="Proteomes" id="UP000677413"/>
    </source>
</evidence>
<organism evidence="5 6">
    <name type="scientific">Streptomyces liliiviolaceus</name>
    <dbReference type="NCBI Taxonomy" id="2823109"/>
    <lineage>
        <taxon>Bacteria</taxon>
        <taxon>Bacillati</taxon>
        <taxon>Actinomycetota</taxon>
        <taxon>Actinomycetes</taxon>
        <taxon>Kitasatosporales</taxon>
        <taxon>Streptomycetaceae</taxon>
        <taxon>Streptomyces</taxon>
    </lineage>
</organism>
<keyword evidence="2" id="KW-0238">DNA-binding</keyword>
<dbReference type="Gene3D" id="1.10.10.10">
    <property type="entry name" value="Winged helix-like DNA-binding domain superfamily/Winged helix DNA-binding domain"/>
    <property type="match status" value="1"/>
</dbReference>
<dbReference type="AlphaFoldDB" id="A0A941B5Z0"/>
<comment type="caution">
    <text evidence="5">The sequence shown here is derived from an EMBL/GenBank/DDBJ whole genome shotgun (WGS) entry which is preliminary data.</text>
</comment>
<proteinExistence type="predicted"/>
<dbReference type="InterPro" id="IPR000524">
    <property type="entry name" value="Tscrpt_reg_HTH_GntR"/>
</dbReference>
<evidence type="ECO:0000259" key="4">
    <source>
        <dbReference type="PROSITE" id="PS50949"/>
    </source>
</evidence>
<accession>A0A941B5Z0</accession>